<feature type="transmembrane region" description="Helical" evidence="1">
    <location>
        <begin position="26"/>
        <end position="53"/>
    </location>
</feature>
<reference evidence="3" key="1">
    <citation type="submission" date="2013-01" db="EMBL/GenBank/DDBJ databases">
        <title>Draft Genome Sequence of a Mulberry Tree, Morus notabilis C.K. Schneid.</title>
        <authorList>
            <person name="He N."/>
            <person name="Zhao S."/>
        </authorList>
    </citation>
    <scope>NUCLEOTIDE SEQUENCE</scope>
</reference>
<evidence type="ECO:0000313" key="2">
    <source>
        <dbReference type="EMBL" id="EXB66200.1"/>
    </source>
</evidence>
<evidence type="ECO:0000256" key="1">
    <source>
        <dbReference type="SAM" id="Phobius"/>
    </source>
</evidence>
<protein>
    <submittedName>
        <fullName evidence="2">Uncharacterized protein</fullName>
    </submittedName>
</protein>
<dbReference type="AlphaFoldDB" id="W9R311"/>
<keyword evidence="3" id="KW-1185">Reference proteome</keyword>
<keyword evidence="1" id="KW-0812">Transmembrane</keyword>
<dbReference type="EMBL" id="KE344528">
    <property type="protein sequence ID" value="EXB66200.1"/>
    <property type="molecule type" value="Genomic_DNA"/>
</dbReference>
<keyword evidence="1" id="KW-1133">Transmembrane helix</keyword>
<accession>W9R311</accession>
<dbReference type="Proteomes" id="UP000030645">
    <property type="component" value="Unassembled WGS sequence"/>
</dbReference>
<gene>
    <name evidence="2" type="ORF">L484_001756</name>
</gene>
<name>W9R311_9ROSA</name>
<proteinExistence type="predicted"/>
<sequence>MVTQLMIPPALFPQLPNPANPRRYSVILYCLIFILFAIFLLIMIFISISWILFKPHLSRDSLQLQPDHNKSCYQIQLTLRNPTRELSSVLIIMKLFCLNEKSFSRMPAKGLFLVVEKMSQKELMFKLGSKRCCEYSMMCRRACGLAVDGIYGAAFGCDDGAARRRMGIVLARQGARVWVLLDGVLQHPFGHGGDDFLQD</sequence>
<evidence type="ECO:0000313" key="3">
    <source>
        <dbReference type="Proteomes" id="UP000030645"/>
    </source>
</evidence>
<keyword evidence="1" id="KW-0472">Membrane</keyword>
<organism evidence="2 3">
    <name type="scientific">Morus notabilis</name>
    <dbReference type="NCBI Taxonomy" id="981085"/>
    <lineage>
        <taxon>Eukaryota</taxon>
        <taxon>Viridiplantae</taxon>
        <taxon>Streptophyta</taxon>
        <taxon>Embryophyta</taxon>
        <taxon>Tracheophyta</taxon>
        <taxon>Spermatophyta</taxon>
        <taxon>Magnoliopsida</taxon>
        <taxon>eudicotyledons</taxon>
        <taxon>Gunneridae</taxon>
        <taxon>Pentapetalae</taxon>
        <taxon>rosids</taxon>
        <taxon>fabids</taxon>
        <taxon>Rosales</taxon>
        <taxon>Moraceae</taxon>
        <taxon>Moreae</taxon>
        <taxon>Morus</taxon>
    </lineage>
</organism>